<comment type="caution">
    <text evidence="14">The sequence shown here is derived from an EMBL/GenBank/DDBJ whole genome shotgun (WGS) entry which is preliminary data.</text>
</comment>
<dbReference type="Gene3D" id="1.10.30.50">
    <property type="match status" value="1"/>
</dbReference>
<keyword evidence="9 13" id="KW-0051">Antiviral defense</keyword>
<organism evidence="14 15">
    <name type="scientific">Enterococcus hirae</name>
    <dbReference type="NCBI Taxonomy" id="1354"/>
    <lineage>
        <taxon>Bacteria</taxon>
        <taxon>Bacillati</taxon>
        <taxon>Bacillota</taxon>
        <taxon>Bacilli</taxon>
        <taxon>Lactobacillales</taxon>
        <taxon>Enterococcaceae</taxon>
        <taxon>Enterococcus</taxon>
    </lineage>
</organism>
<name>A0A7Z9AWJ0_ENTHR</name>
<keyword evidence="4 13" id="KW-0479">Metal-binding</keyword>
<gene>
    <name evidence="13" type="primary">cas9</name>
    <name evidence="14" type="ORF">NCTC12204_02463</name>
</gene>
<dbReference type="GO" id="GO:0051607">
    <property type="term" value="P:defense response to virus"/>
    <property type="evidence" value="ECO:0007669"/>
    <property type="project" value="UniProtKB-UniRule"/>
</dbReference>
<dbReference type="Pfam" id="PF22702">
    <property type="entry name" value="Cas9_RuvC"/>
    <property type="match status" value="1"/>
</dbReference>
<dbReference type="InterPro" id="IPR028629">
    <property type="entry name" value="Cas9"/>
</dbReference>
<keyword evidence="5 13" id="KW-0255">Endonuclease</keyword>
<dbReference type="Proteomes" id="UP000352698">
    <property type="component" value="Unassembled WGS sequence"/>
</dbReference>
<dbReference type="EMBL" id="CABEEP010000001">
    <property type="protein sequence ID" value="VTQ69474.1"/>
    <property type="molecule type" value="Genomic_DNA"/>
</dbReference>
<comment type="similarity">
    <text evidence="13">Belongs to the CRISPR-associated Cas9 family.</text>
</comment>
<comment type="similarity">
    <text evidence="2">Belongs to the CRISPR-associated protein Cas9 family. Subtype II-A subfamily.</text>
</comment>
<dbReference type="Pfam" id="PF13395">
    <property type="entry name" value="HNH_4"/>
    <property type="match status" value="1"/>
</dbReference>
<dbReference type="GO" id="GO:0016787">
    <property type="term" value="F:hydrolase activity"/>
    <property type="evidence" value="ECO:0007669"/>
    <property type="project" value="UniProtKB-KW"/>
</dbReference>
<evidence type="ECO:0000256" key="4">
    <source>
        <dbReference type="ARBA" id="ARBA00022723"/>
    </source>
</evidence>
<feature type="active site" description="Proton acceptor for HNH nuclease domain" evidence="13">
    <location>
        <position position="843"/>
    </location>
</feature>
<evidence type="ECO:0000256" key="7">
    <source>
        <dbReference type="ARBA" id="ARBA00022842"/>
    </source>
</evidence>
<feature type="binding site" evidence="13">
    <location>
        <position position="10"/>
    </location>
    <ligand>
        <name>Mg(2+)</name>
        <dbReference type="ChEBI" id="CHEBI:18420"/>
        <label>2</label>
    </ligand>
</feature>
<protein>
    <recommendedName>
        <fullName evidence="13">CRISPR-associated endonuclease Cas9</fullName>
        <ecNumber evidence="13">3.1.-.-</ecNumber>
    </recommendedName>
</protein>
<reference evidence="14 15" key="1">
    <citation type="submission" date="2019-05" db="EMBL/GenBank/DDBJ databases">
        <authorList>
            <consortium name="Pathogen Informatics"/>
        </authorList>
    </citation>
    <scope>NUCLEOTIDE SEQUENCE [LARGE SCALE GENOMIC DNA]</scope>
    <source>
        <strain evidence="14 15">NCTC12204</strain>
    </source>
</reference>
<evidence type="ECO:0000256" key="3">
    <source>
        <dbReference type="ARBA" id="ARBA00022722"/>
    </source>
</evidence>
<dbReference type="PROSITE" id="PS51749">
    <property type="entry name" value="HNH_CAS9"/>
    <property type="match status" value="1"/>
</dbReference>
<accession>A0A7Z9AWJ0</accession>
<evidence type="ECO:0000313" key="15">
    <source>
        <dbReference type="Proteomes" id="UP000352698"/>
    </source>
</evidence>
<evidence type="ECO:0000256" key="6">
    <source>
        <dbReference type="ARBA" id="ARBA00022801"/>
    </source>
</evidence>
<dbReference type="InterPro" id="IPR036397">
    <property type="entry name" value="RNaseH_sf"/>
</dbReference>
<evidence type="ECO:0000256" key="10">
    <source>
        <dbReference type="ARBA" id="ARBA00023125"/>
    </source>
</evidence>
<comment type="function">
    <text evidence="13">CRISPR (clustered regularly interspaced short palindromic repeat) is an adaptive immune system that provides protection against mobile genetic elements (viruses, transposable elements and conjugative plasmids). CRISPR clusters contain spacers, sequences complementary to antecedent mobile elements, and target invading nucleic acids. CRISPR clusters are transcribed and processed into CRISPR RNA (crRNA). In type II CRISPR systems correct processing of pre-crRNA requires a trans-encoded small RNA (tracrRNA), endogenous ribonuclease 3 (rnc) and this protein. The tracrRNA serves as a guide for ribonuclease 3-aided processing of pre-crRNA. Subsequently Cas9/crRNA/tracrRNA endonucleolytically cleaves linear or circular dsDNA target complementary to the spacer; Cas9 is inactive in the absence of the 2 guide RNAs (gRNA). Cas9 recognizes the protospacer adjacent motif (PAM) in the CRISPR repeat sequences to help distinguish self versus nonself, as targets within the bacterial CRISPR locus do not have PAMs. PAM recognition is also required for catalytic activity.</text>
</comment>
<dbReference type="NCBIfam" id="TIGR01865">
    <property type="entry name" value="cas_Csn1"/>
    <property type="match status" value="1"/>
</dbReference>
<feature type="binding site" evidence="13">
    <location>
        <position position="769"/>
    </location>
    <ligand>
        <name>Mg(2+)</name>
        <dbReference type="ChEBI" id="CHEBI:18420"/>
        <label>1</label>
    </ligand>
</feature>
<sequence>MTKDYTIGLDIGTNSVGWAVLTDDYQLMKRKMSVHGNTEKKKIKKNFWGARLFDEGQTAEFRRTKRTNRRRLARRKYRLSKLQDLFAEELCKQDDCFFVRLEESFLVPEEKQYKPASIFPTLEEEKEYYQKYPTIYHLRQKLVDSTEKEDLRLVYLALAHLLKYRGHFLFEGDLDTENTSIEESFRVFLEQYSKQSDQPLIVHQPVLTILTDKLSKTKKVEEILKYYPTEKINSFFAQCLKLIVGNQANFKRIFDLEAEVKLQFSKETYEEDLESLLEKIGDEYLDIFLQAKKVHDAILLSEIISSTVKHTKAKLSSGMVERYERHKADLAKFKQFVKENVPQKATVFFKDTTKNGYAGYIKGKTTQEEFYKFVKKELSGVVGSEPFLEKIDQETFLLKQRTYTNGVIPHQVHLIELKAIIDQQKQHYPFLEEAGPKIIALFKFRIPYYVGPLAKEQEASSFAWIERKTAEKINPWNFSEVVDIEKSAMRFIQRMTKQDTYLPTEKVLPKNSLLYQKYMIFNELTKVSYKDERGVKQYFSGDEKQQIFKQLFQKERGKITVKKLQNFLYTHYHIENAQIFGIEKAFNASYSTYHDFMKLAKTNQKAMQEWLEQPEMEPIFEDIVKILTIFEDRQMIKHQLSKYQEVFGEKLLKEFARKHYTGWGRFSAKLIHGIRDRKTNKTILDYLINDDDVPANRNRNLMQLINDEHLSFKEEIAKATVFSKHKSLVDVIQDLPGSPAIKKGIWQSLKIVEELIAIIGYKPKNIVIEMARENQKTHRTSPRLKALENGLKQIGSTLLKEQPTDNKALQKERLYLYYLQNGRDMYTGEPLEIENLHQYEVDHIIPRSFIVDNSIDNKVLVASKQNQKKRDDVPKKQIVNEQRIFWNQLKEAKLISPKKYAYLTKIELTPEDKARFIQRQLVETRQITKHVANILHQSFNQEEEGTDCDGVQIITLKATLTSQFRQTFGLYKVREINPHHHAHDAYLNGFIANVLLKRYPKLAPEFVYGKYVKYSLARENKATAKKEFYSNILKFLESDEPFCDENGEIYWEKSHHLPRIKKVLSSHQVNVVKKVEQQKGGFYKETVNSKEKPDKLIERKNNWDVTKYGGFGSPVIAYAIAFVYAKGKTQKKTRAIEGITIMEQAAFEKDPTTFLKEKGFPQVTEFIKLPKYTLFEFDNGRRRFLASHKESQKGNPFILSDQLVTLLYHAQHYDKITYQESFDYVNTHLSDFSAILTEVLAFAEKYTLADKNIERIQELYEENKYGETSMIAQSFLQLLQFNAIGAPADFKFFGVTIPRKRYTSLTEIWDATIIYQSVTGLYETRIRMGDLWAGEQ</sequence>
<keyword evidence="6 13" id="KW-0378">Hydrolase</keyword>
<evidence type="ECO:0000256" key="8">
    <source>
        <dbReference type="ARBA" id="ARBA00022884"/>
    </source>
</evidence>
<evidence type="ECO:0000256" key="11">
    <source>
        <dbReference type="ARBA" id="ARBA00023211"/>
    </source>
</evidence>
<comment type="cofactor">
    <cofactor evidence="1 13">
        <name>Mg(2+)</name>
        <dbReference type="ChEBI" id="CHEBI:18420"/>
    </cofactor>
</comment>
<feature type="binding site" evidence="13">
    <location>
        <position position="773"/>
    </location>
    <ligand>
        <name>Mg(2+)</name>
        <dbReference type="ChEBI" id="CHEBI:18420"/>
        <label>2</label>
    </ligand>
</feature>
<dbReference type="InterPro" id="IPR032237">
    <property type="entry name" value="Cas9_PI"/>
</dbReference>
<keyword evidence="3 13" id="KW-0540">Nuclease</keyword>
<dbReference type="InterPro" id="IPR033114">
    <property type="entry name" value="HNH_CAS9"/>
</dbReference>
<dbReference type="EC" id="3.1.-.-" evidence="13"/>
<evidence type="ECO:0000256" key="2">
    <source>
        <dbReference type="ARBA" id="ARBA00005244"/>
    </source>
</evidence>
<dbReference type="HAMAP" id="MF_01480">
    <property type="entry name" value="Cas9"/>
    <property type="match status" value="1"/>
</dbReference>
<evidence type="ECO:0000256" key="1">
    <source>
        <dbReference type="ARBA" id="ARBA00001946"/>
    </source>
</evidence>
<feature type="active site" description="For RuvC-like nuclease domain" evidence="13">
    <location>
        <position position="10"/>
    </location>
</feature>
<comment type="domain">
    <text evidence="13">Has 2 endonuclease domains. The discontinuous RuvC-like domain cleaves the target DNA noncomplementary to crRNA while the HNH nuclease domain cleaves the target DNA complementary to crRNA.</text>
</comment>
<dbReference type="GO" id="GO:0003723">
    <property type="term" value="F:RNA binding"/>
    <property type="evidence" value="ECO:0007669"/>
    <property type="project" value="UniProtKB-UniRule"/>
</dbReference>
<evidence type="ECO:0000256" key="5">
    <source>
        <dbReference type="ARBA" id="ARBA00022759"/>
    </source>
</evidence>
<keyword evidence="7 13" id="KW-0460">Magnesium</keyword>
<dbReference type="InterPro" id="IPR003615">
    <property type="entry name" value="HNH_nuc"/>
</dbReference>
<comment type="subunit">
    <text evidence="12 13">Monomer. Binds crRNA and tracrRNA.</text>
</comment>
<keyword evidence="11" id="KW-0464">Manganese</keyword>
<dbReference type="GO" id="GO:0003677">
    <property type="term" value="F:DNA binding"/>
    <property type="evidence" value="ECO:0007669"/>
    <property type="project" value="UniProtKB-UniRule"/>
</dbReference>
<keyword evidence="10 13" id="KW-0238">DNA-binding</keyword>
<dbReference type="SMR" id="A0A7Z9AWJ0"/>
<dbReference type="Gene3D" id="3.30.420.10">
    <property type="entry name" value="Ribonuclease H-like superfamily/Ribonuclease H"/>
    <property type="match status" value="1"/>
</dbReference>
<feature type="binding site" evidence="13">
    <location>
        <position position="773"/>
    </location>
    <ligand>
        <name>Mg(2+)</name>
        <dbReference type="ChEBI" id="CHEBI:18420"/>
        <label>1</label>
    </ligand>
</feature>
<evidence type="ECO:0000256" key="13">
    <source>
        <dbReference type="HAMAP-Rule" id="MF_01480"/>
    </source>
</evidence>
<dbReference type="GO" id="GO:0046872">
    <property type="term" value="F:metal ion binding"/>
    <property type="evidence" value="ECO:0007669"/>
    <property type="project" value="UniProtKB-UniRule"/>
</dbReference>
<proteinExistence type="inferred from homology"/>
<dbReference type="InterPro" id="IPR032240">
    <property type="entry name" value="Cas9_REC"/>
</dbReference>
<feature type="binding site" evidence="13">
    <location>
        <position position="981"/>
    </location>
    <ligand>
        <name>Mg(2+)</name>
        <dbReference type="ChEBI" id="CHEBI:18420"/>
        <label>2</label>
    </ligand>
</feature>
<evidence type="ECO:0000313" key="14">
    <source>
        <dbReference type="EMBL" id="VTQ69474.1"/>
    </source>
</evidence>
<evidence type="ECO:0000256" key="12">
    <source>
        <dbReference type="ARBA" id="ARBA00046380"/>
    </source>
</evidence>
<feature type="binding site" evidence="13">
    <location>
        <position position="10"/>
    </location>
    <ligand>
        <name>Mg(2+)</name>
        <dbReference type="ChEBI" id="CHEBI:18420"/>
        <label>1</label>
    </ligand>
</feature>
<dbReference type="GO" id="GO:0004519">
    <property type="term" value="F:endonuclease activity"/>
    <property type="evidence" value="ECO:0007669"/>
    <property type="project" value="UniProtKB-UniRule"/>
</dbReference>
<dbReference type="RefSeq" id="WP_010737004.1">
    <property type="nucleotide sequence ID" value="NZ_CABEEP010000001.1"/>
</dbReference>
<dbReference type="GO" id="GO:0043571">
    <property type="term" value="P:maintenance of CRISPR repeat elements"/>
    <property type="evidence" value="ECO:0007669"/>
    <property type="project" value="UniProtKB-UniRule"/>
</dbReference>
<evidence type="ECO:0000256" key="9">
    <source>
        <dbReference type="ARBA" id="ARBA00023118"/>
    </source>
</evidence>
<keyword evidence="8 13" id="KW-0694">RNA-binding</keyword>
<dbReference type="Pfam" id="PF16595">
    <property type="entry name" value="Cas9_PI"/>
    <property type="match status" value="1"/>
</dbReference>
<dbReference type="InterPro" id="IPR055228">
    <property type="entry name" value="Cas9_RuvC"/>
</dbReference>
<dbReference type="Pfam" id="PF16592">
    <property type="entry name" value="Cas9_REC"/>
    <property type="match status" value="1"/>
</dbReference>